<sequence length="279" mass="32713">MIMKKISQLICLFMIISLNSQTHRFIYELQLKMDSTEADYQKFNMILDINSKEVKFYGKNLLIADSLNKKFGNMNNKHVDMTGQIVKRKTNTTENENFINIKFGYYSFKTNDKINWNISGETKQVQQYTLQKATAKFGGRNWVAWFNKNIPFNEGPFKFSGLPGLVFEIYDTKKNFIYNLIKSQELPRIYSTEDFVESNFGNKAIPINEKQKQKLALEFYNDPFSFERTNFNTSNNNLNINIGGKEIRTLDELNAQVKSMQQIIKKYNNPIEIDKAIHY</sequence>
<evidence type="ECO:0000313" key="1">
    <source>
        <dbReference type="EMBL" id="SHE57309.1"/>
    </source>
</evidence>
<accession>A0A1M4UKT1</accession>
<dbReference type="AlphaFoldDB" id="A0A1M4UKT1"/>
<dbReference type="NCBIfam" id="TIGR01200">
    <property type="entry name" value="GLPGLI"/>
    <property type="match status" value="1"/>
</dbReference>
<keyword evidence="2" id="KW-1185">Reference proteome</keyword>
<name>A0A1M4UKT1_9FLAO</name>
<dbReference type="Pfam" id="PF09697">
    <property type="entry name" value="Porph_ging"/>
    <property type="match status" value="1"/>
</dbReference>
<reference evidence="2" key="1">
    <citation type="submission" date="2016-11" db="EMBL/GenBank/DDBJ databases">
        <authorList>
            <person name="Varghese N."/>
            <person name="Submissions S."/>
        </authorList>
    </citation>
    <scope>NUCLEOTIDE SEQUENCE [LARGE SCALE GENOMIC DNA]</scope>
    <source>
        <strain evidence="2">DSM 27619</strain>
    </source>
</reference>
<protein>
    <submittedName>
        <fullName evidence="1">GLPGLI family protein</fullName>
    </submittedName>
</protein>
<dbReference type="STRING" id="1416778.SAMN05443633_101536"/>
<dbReference type="InterPro" id="IPR005901">
    <property type="entry name" value="GLPGLI"/>
</dbReference>
<dbReference type="EMBL" id="FQUT01000001">
    <property type="protein sequence ID" value="SHE57309.1"/>
    <property type="molecule type" value="Genomic_DNA"/>
</dbReference>
<dbReference type="Proteomes" id="UP000184518">
    <property type="component" value="Unassembled WGS sequence"/>
</dbReference>
<proteinExistence type="predicted"/>
<evidence type="ECO:0000313" key="2">
    <source>
        <dbReference type="Proteomes" id="UP000184518"/>
    </source>
</evidence>
<gene>
    <name evidence="1" type="ORF">SAMN05443633_101536</name>
</gene>
<organism evidence="1 2">
    <name type="scientific">Chryseobacterium arachidis</name>
    <dbReference type="NCBI Taxonomy" id="1416778"/>
    <lineage>
        <taxon>Bacteria</taxon>
        <taxon>Pseudomonadati</taxon>
        <taxon>Bacteroidota</taxon>
        <taxon>Flavobacteriia</taxon>
        <taxon>Flavobacteriales</taxon>
        <taxon>Weeksellaceae</taxon>
        <taxon>Chryseobacterium group</taxon>
        <taxon>Chryseobacterium</taxon>
    </lineage>
</organism>